<sequence>MSINTDFRSQDGRINLEQQRKRAKELLLNLKQGNAPDQLALLGTSGRPLAPTLSDAQWLIARQLGFSSWPKLKAHVDAVAFAAQHPDFHASDEPRTVHWRCGNDIAHSLQLAGFKGSFHMLSDPLCMGPVQDLPDAEFRAQRSDFISATFDMNHADVARRTDEEYGRLEQLGSDQHNVLWCEADAYDQLFLIKTLASLKRLPPRLELIEVDRVPGVQRFIGIGQLAPDVLAWLWPQRKPVTQAMLDCARKAWRAYCDASPVALATLAHDPRLPLRLLAPALLRQLQELPGSDDGLSLTERLSLQYLQEAGPTTFGRVFTELMDKRDPLPFLGDMMFQALLRPLIDSKAPLLKETETHLKWPQRTLALTALGERVLEGGAYWLEHAQHLRWVGGVCIVPGRPHWTINLENRPVWRV</sequence>
<dbReference type="InterPro" id="IPR014973">
    <property type="entry name" value="DUF1835"/>
</dbReference>
<organism evidence="2 3">
    <name type="scientific">Pseudomonas syringae pv. ribicola</name>
    <dbReference type="NCBI Taxonomy" id="55398"/>
    <lineage>
        <taxon>Bacteria</taxon>
        <taxon>Pseudomonadati</taxon>
        <taxon>Pseudomonadota</taxon>
        <taxon>Gammaproteobacteria</taxon>
        <taxon>Pseudomonadales</taxon>
        <taxon>Pseudomonadaceae</taxon>
        <taxon>Pseudomonas</taxon>
    </lineage>
</organism>
<comment type="caution">
    <text evidence="2">The sequence shown here is derived from an EMBL/GenBank/DDBJ whole genome shotgun (WGS) entry which is preliminary data.</text>
</comment>
<proteinExistence type="predicted"/>
<dbReference type="Pfam" id="PF08874">
    <property type="entry name" value="DUF1835"/>
    <property type="match status" value="1"/>
</dbReference>
<reference evidence="2 3" key="1">
    <citation type="submission" date="2015-09" db="EMBL/GenBank/DDBJ databases">
        <title>Genome announcement of multiple Pseudomonas syringae strains.</title>
        <authorList>
            <person name="Thakur S."/>
            <person name="Wang P.W."/>
            <person name="Gong Y."/>
            <person name="Weir B.S."/>
            <person name="Guttman D.S."/>
        </authorList>
    </citation>
    <scope>NUCLEOTIDE SEQUENCE [LARGE SCALE GENOMIC DNA]</scope>
    <source>
        <strain evidence="2 3">ICMP3882</strain>
    </source>
</reference>
<dbReference type="RefSeq" id="WP_004878657.1">
    <property type="nucleotide sequence ID" value="NZ_LJRF01000106.1"/>
</dbReference>
<gene>
    <name evidence="2" type="ORF">ALO47_01698</name>
</gene>
<evidence type="ECO:0000259" key="1">
    <source>
        <dbReference type="Pfam" id="PF08874"/>
    </source>
</evidence>
<protein>
    <recommendedName>
        <fullName evidence="1">DUF1835 domain-containing protein</fullName>
    </recommendedName>
</protein>
<dbReference type="EMBL" id="LJRF01000106">
    <property type="protein sequence ID" value="KPY47507.1"/>
    <property type="molecule type" value="Genomic_DNA"/>
</dbReference>
<feature type="domain" description="DUF1835" evidence="1">
    <location>
        <begin position="97"/>
        <end position="209"/>
    </location>
</feature>
<name>A0A0P9Z8Q2_PSESI</name>
<dbReference type="AlphaFoldDB" id="A0A0P9Z8Q2"/>
<evidence type="ECO:0000313" key="2">
    <source>
        <dbReference type="EMBL" id="KPY47507.1"/>
    </source>
</evidence>
<dbReference type="PATRIC" id="fig|55398.3.peg.2132"/>
<evidence type="ECO:0000313" key="3">
    <source>
        <dbReference type="Proteomes" id="UP000050554"/>
    </source>
</evidence>
<accession>A0A0P9Z8Q2</accession>
<dbReference type="Proteomes" id="UP000050554">
    <property type="component" value="Unassembled WGS sequence"/>
</dbReference>